<dbReference type="AlphaFoldDB" id="A0A7M2RGT0"/>
<dbReference type="EMBL" id="CP063304">
    <property type="protein sequence ID" value="QOV19348.1"/>
    <property type="molecule type" value="Genomic_DNA"/>
</dbReference>
<protein>
    <recommendedName>
        <fullName evidence="4">CbbX protein</fullName>
    </recommendedName>
</protein>
<name>A0A7M2RGT0_9FIRM</name>
<reference evidence="2 3" key="1">
    <citation type="submission" date="2020-10" db="EMBL/GenBank/DDBJ databases">
        <title>Blautia liquoris sp.nov., isolated from the mud in a fermentation cellar used for the production of Chinese strong-flavoured liquor.</title>
        <authorList>
            <person name="Lu L."/>
        </authorList>
    </citation>
    <scope>NUCLEOTIDE SEQUENCE [LARGE SCALE GENOMIC DNA]</scope>
    <source>
        <strain evidence="2 3">LZLJ-3</strain>
    </source>
</reference>
<dbReference type="SUPFAM" id="SSF52540">
    <property type="entry name" value="P-loop containing nucleoside triphosphate hydrolases"/>
    <property type="match status" value="1"/>
</dbReference>
<proteinExistence type="predicted"/>
<accession>A0A7M2RGT0</accession>
<dbReference type="Proteomes" id="UP000593601">
    <property type="component" value="Chromosome"/>
</dbReference>
<evidence type="ECO:0008006" key="4">
    <source>
        <dbReference type="Google" id="ProtNLM"/>
    </source>
</evidence>
<feature type="region of interest" description="Disordered" evidence="1">
    <location>
        <begin position="318"/>
        <end position="400"/>
    </location>
</feature>
<feature type="compositionally biased region" description="Basic and acidic residues" evidence="1">
    <location>
        <begin position="210"/>
        <end position="221"/>
    </location>
</feature>
<feature type="compositionally biased region" description="Polar residues" evidence="1">
    <location>
        <begin position="223"/>
        <end position="235"/>
    </location>
</feature>
<dbReference type="InterPro" id="IPR027417">
    <property type="entry name" value="P-loop_NTPase"/>
</dbReference>
<feature type="compositionally biased region" description="Basic and acidic residues" evidence="1">
    <location>
        <begin position="319"/>
        <end position="330"/>
    </location>
</feature>
<dbReference type="Gene3D" id="1.25.40.10">
    <property type="entry name" value="Tetratricopeptide repeat domain"/>
    <property type="match status" value="1"/>
</dbReference>
<feature type="compositionally biased region" description="Basic and acidic residues" evidence="1">
    <location>
        <begin position="373"/>
        <end position="383"/>
    </location>
</feature>
<gene>
    <name evidence="2" type="ORF">INP51_15660</name>
</gene>
<keyword evidence="3" id="KW-1185">Reference proteome</keyword>
<dbReference type="SUPFAM" id="SSF48452">
    <property type="entry name" value="TPR-like"/>
    <property type="match status" value="1"/>
</dbReference>
<dbReference type="KEGG" id="bliq:INP51_15660"/>
<evidence type="ECO:0000256" key="1">
    <source>
        <dbReference type="SAM" id="MobiDB-lite"/>
    </source>
</evidence>
<evidence type="ECO:0000313" key="3">
    <source>
        <dbReference type="Proteomes" id="UP000593601"/>
    </source>
</evidence>
<sequence length="804" mass="91592">MDKIEYREKLEELTGLVEQQDYEEALKIADSIDWRRVKSIRTLSMVADIYEVNKKYKRCREILLLAHSRSIIGKMVLYRLVEVSLKLGETEEAADYYLEFVDAAPNDNSRFVLKYKLYKAQHAPLEDQIAILEDYRDREYTERWAYELARLYAKAGHQDKCIETCDDLILWFAEGRYVRKAMELKMQYEPLSPAQQQLYTKELDQEKAIGIKEKSEKKESVSDQIEPSGRQTSKAAQDKPQKKKRPKENTEELLQKMNSAGAAITSEAGNNHIPVNESEREKDYEQMPVNSPEFFGKTVDLKKQLEKSIQEVFSGLKPVQDEEKKQDESSLHTGDTGVIEVQDLEPENVETEAEITPGASKKILTRADHKKKPAEVETEKITTPEETEEEKETPASGDFDLDALLKETASGFSEELASGNFNEDDVNQDLEEFLSSETADIEDNEKKDAKTRIIPDLADMRPEDETHGEYENNLNTIVVPKISEPDDGNGTKIYNPVRELASDATREIDPDDLERQTKSIHTTEKTDAKSIEEVLREETPEERRIRILSGGTPEKFSDDQKRIFSYFAKIPGIDQQVLDALSSVYEHIGEKTSKQGNIAVMGGYATGKTRLSDSMILSMCKDLGLSAAKYARIDASDLNQRDPAAVVDKMSGGFLLIERAGLLYPNVIQKLDKAMEFRTDSMVVIIEDEKTSMRSLLRNNPEFAKKFEKVISIPVFTNDELVTFARTYAKENGYKMDEMGVLALYTLIGDNQTLNEPMTIGKVKDIVDKAMERAGRGTRRFGRKMSGKRTDEQNRIILYEKDFE</sequence>
<dbReference type="InterPro" id="IPR011990">
    <property type="entry name" value="TPR-like_helical_dom_sf"/>
</dbReference>
<evidence type="ECO:0000313" key="2">
    <source>
        <dbReference type="EMBL" id="QOV19348.1"/>
    </source>
</evidence>
<feature type="compositionally biased region" description="Acidic residues" evidence="1">
    <location>
        <begin position="342"/>
        <end position="353"/>
    </location>
</feature>
<feature type="region of interest" description="Disordered" evidence="1">
    <location>
        <begin position="210"/>
        <end position="249"/>
    </location>
</feature>
<organism evidence="2 3">
    <name type="scientific">Blautia liquoris</name>
    <dbReference type="NCBI Taxonomy" id="2779518"/>
    <lineage>
        <taxon>Bacteria</taxon>
        <taxon>Bacillati</taxon>
        <taxon>Bacillota</taxon>
        <taxon>Clostridia</taxon>
        <taxon>Lachnospirales</taxon>
        <taxon>Lachnospiraceae</taxon>
        <taxon>Blautia</taxon>
    </lineage>
</organism>